<keyword evidence="3" id="KW-1185">Reference proteome</keyword>
<accession>A0A2T7UR15</accession>
<evidence type="ECO:0000259" key="1">
    <source>
        <dbReference type="Pfam" id="PF07007"/>
    </source>
</evidence>
<name>A0A2T7UR15_9RHOB</name>
<dbReference type="Pfam" id="PF07007">
    <property type="entry name" value="LprI"/>
    <property type="match status" value="1"/>
</dbReference>
<reference evidence="2 3" key="1">
    <citation type="journal article" date="2011" name="Syst. Appl. Microbiol.">
        <title>Defluviimonas denitrificans gen. nov., sp. nov., and Pararhodobacter aggregans gen. nov., sp. nov., non-phototrophic Rhodobacteraceae from the biofilter of a marine aquaculture.</title>
        <authorList>
            <person name="Foesel B.U."/>
            <person name="Drake H.L."/>
            <person name="Schramm A."/>
        </authorList>
    </citation>
    <scope>NUCLEOTIDE SEQUENCE [LARGE SCALE GENOMIC DNA]</scope>
    <source>
        <strain evidence="2 3">D1-19</strain>
    </source>
</reference>
<evidence type="ECO:0000313" key="2">
    <source>
        <dbReference type="EMBL" id="PVE47079.1"/>
    </source>
</evidence>
<organism evidence="2 3">
    <name type="scientific">Pararhodobacter aggregans</name>
    <dbReference type="NCBI Taxonomy" id="404875"/>
    <lineage>
        <taxon>Bacteria</taxon>
        <taxon>Pseudomonadati</taxon>
        <taxon>Pseudomonadota</taxon>
        <taxon>Alphaproteobacteria</taxon>
        <taxon>Rhodobacterales</taxon>
        <taxon>Paracoccaceae</taxon>
        <taxon>Pararhodobacter</taxon>
    </lineage>
</organism>
<dbReference type="Proteomes" id="UP000244810">
    <property type="component" value="Unassembled WGS sequence"/>
</dbReference>
<gene>
    <name evidence="2" type="ORF">DDE23_12555</name>
</gene>
<dbReference type="AlphaFoldDB" id="A0A2T7UR15"/>
<comment type="caution">
    <text evidence="2">The sequence shown here is derived from an EMBL/GenBank/DDBJ whole genome shotgun (WGS) entry which is preliminary data.</text>
</comment>
<evidence type="ECO:0000313" key="3">
    <source>
        <dbReference type="Proteomes" id="UP000244810"/>
    </source>
</evidence>
<proteinExistence type="predicted"/>
<feature type="domain" description="Lysozyme inhibitor LprI-like N-terminal" evidence="1">
    <location>
        <begin position="57"/>
        <end position="158"/>
    </location>
</feature>
<dbReference type="Gene3D" id="1.20.1270.180">
    <property type="match status" value="1"/>
</dbReference>
<dbReference type="EMBL" id="QDDR01000006">
    <property type="protein sequence ID" value="PVE47079.1"/>
    <property type="molecule type" value="Genomic_DNA"/>
</dbReference>
<sequence>MRCCWKGCSMTRRWPLLLLLAAPVEAQTLALVPVVLDACRMTLTAAECAGLATRACQGDNPTTYSGTLCLQAEYEHWQAAMLRALDAAEAVARQRDAAEQREEGPSRVLGLIAVQGAWENFRNARCHYDALSWWGGSGAGMAEGSCLVRLTAAQVDDLERLAGGER</sequence>
<dbReference type="InterPro" id="IPR009739">
    <property type="entry name" value="LprI-like_N"/>
</dbReference>
<protein>
    <recommendedName>
        <fullName evidence="1">Lysozyme inhibitor LprI-like N-terminal domain-containing protein</fullName>
    </recommendedName>
</protein>